<evidence type="ECO:0000313" key="2">
    <source>
        <dbReference type="Proteomes" id="UP000253345"/>
    </source>
</evidence>
<name>A0A368YT97_9RHOB</name>
<organism evidence="1 2">
    <name type="scientific">Paracoccus lutimaris</name>
    <dbReference type="NCBI Taxonomy" id="1490030"/>
    <lineage>
        <taxon>Bacteria</taxon>
        <taxon>Pseudomonadati</taxon>
        <taxon>Pseudomonadota</taxon>
        <taxon>Alphaproteobacteria</taxon>
        <taxon>Rhodobacterales</taxon>
        <taxon>Paracoccaceae</taxon>
        <taxon>Paracoccus</taxon>
    </lineage>
</organism>
<reference evidence="1 2" key="1">
    <citation type="submission" date="2018-07" db="EMBL/GenBank/DDBJ databases">
        <title>Genomic Encyclopedia of Type Strains, Phase III (KMG-III): the genomes of soil and plant-associated and newly described type strains.</title>
        <authorList>
            <person name="Whitman W."/>
        </authorList>
    </citation>
    <scope>NUCLEOTIDE SEQUENCE [LARGE SCALE GENOMIC DNA]</scope>
    <source>
        <strain evidence="1 2">CECT 8525</strain>
    </source>
</reference>
<protein>
    <recommendedName>
        <fullName evidence="3">DUF2946 family protein</fullName>
    </recommendedName>
</protein>
<accession>A0A368YT97</accession>
<dbReference type="AlphaFoldDB" id="A0A368YT97"/>
<comment type="caution">
    <text evidence="1">The sequence shown here is derived from an EMBL/GenBank/DDBJ whole genome shotgun (WGS) entry which is preliminary data.</text>
</comment>
<proteinExistence type="predicted"/>
<dbReference type="Pfam" id="PF11162">
    <property type="entry name" value="DUF2946"/>
    <property type="match status" value="1"/>
</dbReference>
<dbReference type="InterPro" id="IPR021333">
    <property type="entry name" value="DUF2946"/>
</dbReference>
<dbReference type="Proteomes" id="UP000253345">
    <property type="component" value="Unassembled WGS sequence"/>
</dbReference>
<gene>
    <name evidence="1" type="ORF">DFP89_11283</name>
</gene>
<dbReference type="EMBL" id="QPJL01000012">
    <property type="protein sequence ID" value="RCW82486.1"/>
    <property type="molecule type" value="Genomic_DNA"/>
</dbReference>
<evidence type="ECO:0000313" key="1">
    <source>
        <dbReference type="EMBL" id="RCW82486.1"/>
    </source>
</evidence>
<keyword evidence="2" id="KW-1185">Reference proteome</keyword>
<sequence length="145" mass="15015">MGVRMQSLAGQGDRSGRSRLPLRLSGLLALIPFLLLSLMMSGTMLARDAQGGVTVVLCAGDGGTVEMVMGADGRLTEKAPHDDHADSHSVCHWAPHGQPLLEIASPGLAAPLPVLAMPAFAGDLPAHLRRADVLVPSARGPPAFV</sequence>
<evidence type="ECO:0008006" key="3">
    <source>
        <dbReference type="Google" id="ProtNLM"/>
    </source>
</evidence>